<name>A0A2B4RG81_STYPI</name>
<evidence type="ECO:0000256" key="3">
    <source>
        <dbReference type="ARBA" id="ARBA00022729"/>
    </source>
</evidence>
<dbReference type="PANTHER" id="PTHR47221:SF6">
    <property type="entry name" value="FIBRINOGEN ALPHA CHAIN"/>
    <property type="match status" value="1"/>
</dbReference>
<evidence type="ECO:0000313" key="8">
    <source>
        <dbReference type="EMBL" id="PFX16621.1"/>
    </source>
</evidence>
<dbReference type="GO" id="GO:0005201">
    <property type="term" value="F:extracellular matrix structural constituent"/>
    <property type="evidence" value="ECO:0007669"/>
    <property type="project" value="TreeGrafter"/>
</dbReference>
<dbReference type="GO" id="GO:0030674">
    <property type="term" value="F:protein-macromolecule adaptor activity"/>
    <property type="evidence" value="ECO:0007669"/>
    <property type="project" value="TreeGrafter"/>
</dbReference>
<feature type="domain" description="Fibrinogen C-terminal" evidence="7">
    <location>
        <begin position="86"/>
        <end position="156"/>
    </location>
</feature>
<dbReference type="PROSITE" id="PS51406">
    <property type="entry name" value="FIBRINOGEN_C_2"/>
    <property type="match status" value="1"/>
</dbReference>
<comment type="subcellular location">
    <subcellularLocation>
        <location evidence="1">Secreted</location>
    </subcellularLocation>
</comment>
<protein>
    <submittedName>
        <fullName evidence="8">Angiopoietin-2</fullName>
    </submittedName>
</protein>
<dbReference type="Gene3D" id="1.10.10.60">
    <property type="entry name" value="Homeodomain-like"/>
    <property type="match status" value="1"/>
</dbReference>
<keyword evidence="3" id="KW-0732">Signal</keyword>
<accession>A0A2B4RG81</accession>
<dbReference type="AlphaFoldDB" id="A0A2B4RG81"/>
<keyword evidence="5" id="KW-1015">Disulfide bond</keyword>
<evidence type="ECO:0000256" key="6">
    <source>
        <dbReference type="ARBA" id="ARBA00023180"/>
    </source>
</evidence>
<dbReference type="GO" id="GO:0005577">
    <property type="term" value="C:fibrinogen complex"/>
    <property type="evidence" value="ECO:0007669"/>
    <property type="project" value="TreeGrafter"/>
</dbReference>
<proteinExistence type="predicted"/>
<dbReference type="InterPro" id="IPR014716">
    <property type="entry name" value="Fibrinogen_a/b/g_C_1"/>
</dbReference>
<dbReference type="OrthoDB" id="7735550at2759"/>
<keyword evidence="2" id="KW-0964">Secreted</keyword>
<dbReference type="NCBIfam" id="NF040941">
    <property type="entry name" value="GGGWT_bact"/>
    <property type="match status" value="1"/>
</dbReference>
<gene>
    <name evidence="8" type="primary">ANGPT2</name>
    <name evidence="8" type="ORF">AWC38_SpisGene19084</name>
</gene>
<sequence length="156" mass="17418">MTSAQVVERSKLQEYYDGGIKTCGSDNTEKIAVAAEETGQTIDQVKKWIGNARQKEKISSGVQAAPKPIKIPTDSRGSHSYNMFCSEYFKSAKNCAELYRRAYEYWGKTISGVYTIDPDGKGAFDVYCDQTTAGGGWKVIQKRQNGSVDFNRTWDD</sequence>
<dbReference type="InterPro" id="IPR036056">
    <property type="entry name" value="Fibrinogen-like_C"/>
</dbReference>
<dbReference type="PANTHER" id="PTHR47221">
    <property type="entry name" value="FIBRINOGEN ALPHA CHAIN"/>
    <property type="match status" value="1"/>
</dbReference>
<dbReference type="Pfam" id="PF00147">
    <property type="entry name" value="Fibrinogen_C"/>
    <property type="match status" value="1"/>
</dbReference>
<dbReference type="Gene3D" id="3.90.215.10">
    <property type="entry name" value="Gamma Fibrinogen, chain A, domain 1"/>
    <property type="match status" value="1"/>
</dbReference>
<evidence type="ECO:0000256" key="5">
    <source>
        <dbReference type="ARBA" id="ARBA00023157"/>
    </source>
</evidence>
<dbReference type="EMBL" id="LSMT01000531">
    <property type="protein sequence ID" value="PFX16621.1"/>
    <property type="molecule type" value="Genomic_DNA"/>
</dbReference>
<keyword evidence="4" id="KW-0175">Coiled coil</keyword>
<keyword evidence="9" id="KW-1185">Reference proteome</keyword>
<evidence type="ECO:0000259" key="7">
    <source>
        <dbReference type="PROSITE" id="PS51406"/>
    </source>
</evidence>
<dbReference type="SUPFAM" id="SSF56496">
    <property type="entry name" value="Fibrinogen C-terminal domain-like"/>
    <property type="match status" value="1"/>
</dbReference>
<reference evidence="9" key="1">
    <citation type="journal article" date="2017" name="bioRxiv">
        <title>Comparative analysis of the genomes of Stylophora pistillata and Acropora digitifera provides evidence for extensive differences between species of corals.</title>
        <authorList>
            <person name="Voolstra C.R."/>
            <person name="Li Y."/>
            <person name="Liew Y.J."/>
            <person name="Baumgarten S."/>
            <person name="Zoccola D."/>
            <person name="Flot J.-F."/>
            <person name="Tambutte S."/>
            <person name="Allemand D."/>
            <person name="Aranda M."/>
        </authorList>
    </citation>
    <scope>NUCLEOTIDE SEQUENCE [LARGE SCALE GENOMIC DNA]</scope>
</reference>
<dbReference type="InterPro" id="IPR037579">
    <property type="entry name" value="FIB_ANG-like"/>
</dbReference>
<organism evidence="8 9">
    <name type="scientific">Stylophora pistillata</name>
    <name type="common">Smooth cauliflower coral</name>
    <dbReference type="NCBI Taxonomy" id="50429"/>
    <lineage>
        <taxon>Eukaryota</taxon>
        <taxon>Metazoa</taxon>
        <taxon>Cnidaria</taxon>
        <taxon>Anthozoa</taxon>
        <taxon>Hexacorallia</taxon>
        <taxon>Scleractinia</taxon>
        <taxon>Astrocoeniina</taxon>
        <taxon>Pocilloporidae</taxon>
        <taxon>Stylophora</taxon>
    </lineage>
</organism>
<dbReference type="GO" id="GO:0034116">
    <property type="term" value="P:positive regulation of heterotypic cell-cell adhesion"/>
    <property type="evidence" value="ECO:0007669"/>
    <property type="project" value="TreeGrafter"/>
</dbReference>
<evidence type="ECO:0000256" key="2">
    <source>
        <dbReference type="ARBA" id="ARBA00022525"/>
    </source>
</evidence>
<dbReference type="Proteomes" id="UP000225706">
    <property type="component" value="Unassembled WGS sequence"/>
</dbReference>
<keyword evidence="6" id="KW-0325">Glycoprotein</keyword>
<evidence type="ECO:0000256" key="4">
    <source>
        <dbReference type="ARBA" id="ARBA00023054"/>
    </source>
</evidence>
<evidence type="ECO:0000256" key="1">
    <source>
        <dbReference type="ARBA" id="ARBA00004613"/>
    </source>
</evidence>
<evidence type="ECO:0000313" key="9">
    <source>
        <dbReference type="Proteomes" id="UP000225706"/>
    </source>
</evidence>
<comment type="caution">
    <text evidence="8">The sequence shown here is derived from an EMBL/GenBank/DDBJ whole genome shotgun (WGS) entry which is preliminary data.</text>
</comment>
<dbReference type="InterPro" id="IPR002181">
    <property type="entry name" value="Fibrinogen_a/b/g_C_dom"/>
</dbReference>